<dbReference type="Gene3D" id="1.20.1600.10">
    <property type="entry name" value="Outer membrane efflux proteins (OEP)"/>
    <property type="match status" value="1"/>
</dbReference>
<dbReference type="Proteomes" id="UP000593875">
    <property type="component" value="Plasmid unnamed1"/>
</dbReference>
<reference evidence="1 2" key="1">
    <citation type="submission" date="2020-10" db="EMBL/GenBank/DDBJ databases">
        <title>Genome sequencing of Massilia sp. LPB0304.</title>
        <authorList>
            <person name="Kim J."/>
        </authorList>
    </citation>
    <scope>NUCLEOTIDE SEQUENCE [LARGE SCALE GENOMIC DNA]</scope>
    <source>
        <strain evidence="1 2">LPB0304</strain>
        <plasmid evidence="1 2">unnamed1</plasmid>
    </source>
</reference>
<keyword evidence="1" id="KW-0614">Plasmid</keyword>
<sequence length="414" mass="45085">MTGARIGQPVSFKRDDAALRAAADAVLKQPLSVQGAVQVALAHNSGLKAALAELGISEADLVQAGRLRNPGFSFSRSRAGDEREIERALSVDLIGLITMPIRQRIEQRRFERAQVTAARSAVRLAHDTQKAYFEALAANERARYMEQASQATEASAELARRMARAGNWSALDQAREQAFHAETLDGLDQARLGAVAARETLAQLLGVTAGEGGFVLPERLPALPDTLRPLQNVEQEALASRLDIQAAKADTAETARALGLTRATRLVNVLEAGYINTSTSGEPRKNGYEVSLELPLFDWGGANTHRAEARYMQSLHLAADTALRARSEVRLSHAAYLGAYARARRYRDEIVPLRRQVSNEVLLRYNGMLASVFELLVDAREQIASVQASIDAQRDFWIAETALQAAIHGSGSKE</sequence>
<accession>A0A7L9UBX6</accession>
<dbReference type="PANTHER" id="PTHR30203:SF24">
    <property type="entry name" value="BLR4935 PROTEIN"/>
    <property type="match status" value="1"/>
</dbReference>
<dbReference type="KEGG" id="mlir:LPB04_23640"/>
<dbReference type="PANTHER" id="PTHR30203">
    <property type="entry name" value="OUTER MEMBRANE CATION EFFLUX PROTEIN"/>
    <property type="match status" value="1"/>
</dbReference>
<evidence type="ECO:0000313" key="1">
    <source>
        <dbReference type="EMBL" id="QOL52310.1"/>
    </source>
</evidence>
<keyword evidence="2" id="KW-1185">Reference proteome</keyword>
<geneLocation type="plasmid" evidence="1 2">
    <name>unnamed1</name>
</geneLocation>
<name>A0A7L9UBX6_9BURK</name>
<dbReference type="EMBL" id="CP062942">
    <property type="protein sequence ID" value="QOL52310.1"/>
    <property type="molecule type" value="Genomic_DNA"/>
</dbReference>
<protein>
    <submittedName>
        <fullName evidence="1">TolC family protein</fullName>
    </submittedName>
</protein>
<proteinExistence type="predicted"/>
<dbReference type="InterPro" id="IPR010131">
    <property type="entry name" value="MdtP/NodT-like"/>
</dbReference>
<dbReference type="GO" id="GO:0015562">
    <property type="term" value="F:efflux transmembrane transporter activity"/>
    <property type="evidence" value="ECO:0007669"/>
    <property type="project" value="InterPro"/>
</dbReference>
<dbReference type="AlphaFoldDB" id="A0A7L9UBX6"/>
<dbReference type="SUPFAM" id="SSF56954">
    <property type="entry name" value="Outer membrane efflux proteins (OEP)"/>
    <property type="match status" value="1"/>
</dbReference>
<organism evidence="1 2">
    <name type="scientific">Massilia litorea</name>
    <dbReference type="NCBI Taxonomy" id="2769491"/>
    <lineage>
        <taxon>Bacteria</taxon>
        <taxon>Pseudomonadati</taxon>
        <taxon>Pseudomonadota</taxon>
        <taxon>Betaproteobacteria</taxon>
        <taxon>Burkholderiales</taxon>
        <taxon>Oxalobacteraceae</taxon>
        <taxon>Telluria group</taxon>
        <taxon>Massilia</taxon>
    </lineage>
</organism>
<gene>
    <name evidence="1" type="ORF">LPB04_23640</name>
</gene>
<evidence type="ECO:0000313" key="2">
    <source>
        <dbReference type="Proteomes" id="UP000593875"/>
    </source>
</evidence>